<dbReference type="OrthoDB" id="1442233at2"/>
<organism evidence="2 3">
    <name type="scientific">Marinitenerispora sediminis</name>
    <dbReference type="NCBI Taxonomy" id="1931232"/>
    <lineage>
        <taxon>Bacteria</taxon>
        <taxon>Bacillati</taxon>
        <taxon>Actinomycetota</taxon>
        <taxon>Actinomycetes</taxon>
        <taxon>Streptosporangiales</taxon>
        <taxon>Nocardiopsidaceae</taxon>
        <taxon>Marinitenerispora</taxon>
    </lineage>
</organism>
<evidence type="ECO:0000313" key="3">
    <source>
        <dbReference type="Proteomes" id="UP000253318"/>
    </source>
</evidence>
<keyword evidence="1" id="KW-1133">Transmembrane helix</keyword>
<keyword evidence="3" id="KW-1185">Reference proteome</keyword>
<feature type="transmembrane region" description="Helical" evidence="1">
    <location>
        <begin position="33"/>
        <end position="52"/>
    </location>
</feature>
<keyword evidence="1" id="KW-0472">Membrane</keyword>
<sequence length="155" mass="17375">MDDEAWRRHANPWSVWTRFAAVRAVIAALGSRAWLGWWYLLPVAAVAGWLWLDPHVFPTVTAPRTWAPRRGYGERLWLADPALASAEHRRFHRLLVPLRAVSLGLPGYGLVGYGLVVLDVWPTACGAALLVLGQLRRIDRFGMLYGEGRRRGAAP</sequence>
<name>A0A368T1Y5_9ACTN</name>
<dbReference type="Pfam" id="PF20358">
    <property type="entry name" value="DUF6653"/>
    <property type="match status" value="1"/>
</dbReference>
<evidence type="ECO:0000313" key="2">
    <source>
        <dbReference type="EMBL" id="RCV54448.1"/>
    </source>
</evidence>
<keyword evidence="1" id="KW-0812">Transmembrane</keyword>
<gene>
    <name evidence="2" type="ORF">DEF24_19255</name>
</gene>
<dbReference type="Proteomes" id="UP000253318">
    <property type="component" value="Unassembled WGS sequence"/>
</dbReference>
<reference evidence="2 3" key="1">
    <citation type="submission" date="2018-04" db="EMBL/GenBank/DDBJ databases">
        <title>Novel actinobacteria from marine sediment.</title>
        <authorList>
            <person name="Ng Z.Y."/>
            <person name="Tan G.Y.A."/>
        </authorList>
    </citation>
    <scope>NUCLEOTIDE SEQUENCE [LARGE SCALE GENOMIC DNA]</scope>
    <source>
        <strain evidence="2 3">TPS81</strain>
    </source>
</reference>
<proteinExistence type="predicted"/>
<feature type="transmembrane region" description="Helical" evidence="1">
    <location>
        <begin position="110"/>
        <end position="133"/>
    </location>
</feature>
<dbReference type="InterPro" id="IPR046595">
    <property type="entry name" value="DUF6653"/>
</dbReference>
<protein>
    <submittedName>
        <fullName evidence="2">Uncharacterized protein</fullName>
    </submittedName>
</protein>
<evidence type="ECO:0000256" key="1">
    <source>
        <dbReference type="SAM" id="Phobius"/>
    </source>
</evidence>
<dbReference type="AlphaFoldDB" id="A0A368T1Y5"/>
<accession>A0A368T1Y5</accession>
<comment type="caution">
    <text evidence="2">The sequence shown here is derived from an EMBL/GenBank/DDBJ whole genome shotgun (WGS) entry which is preliminary data.</text>
</comment>
<dbReference type="EMBL" id="QEIN01000167">
    <property type="protein sequence ID" value="RCV54448.1"/>
    <property type="molecule type" value="Genomic_DNA"/>
</dbReference>